<dbReference type="OMA" id="AMFQKAD"/>
<evidence type="ECO:0000259" key="15">
    <source>
        <dbReference type="Pfam" id="PF16740"/>
    </source>
</evidence>
<evidence type="ECO:0000313" key="16">
    <source>
        <dbReference type="EnsemblMetazoa" id="XP_003725973"/>
    </source>
</evidence>
<keyword evidence="8" id="KW-0498">Mitosis</keyword>
<evidence type="ECO:0000256" key="11">
    <source>
        <dbReference type="ARBA" id="ARBA00023306"/>
    </source>
</evidence>
<keyword evidence="7" id="KW-0493">Microtubule</keyword>
<dbReference type="GO" id="GO:0000940">
    <property type="term" value="C:outer kinetochore"/>
    <property type="evidence" value="ECO:0000318"/>
    <property type="project" value="GO_Central"/>
</dbReference>
<evidence type="ECO:0000256" key="5">
    <source>
        <dbReference type="ARBA" id="ARBA00022490"/>
    </source>
</evidence>
<evidence type="ECO:0000256" key="2">
    <source>
        <dbReference type="ARBA" id="ARBA00004629"/>
    </source>
</evidence>
<dbReference type="OrthoDB" id="193920at2759"/>
<accession>A0A7M7GPK7</accession>
<dbReference type="GO" id="GO:0000278">
    <property type="term" value="P:mitotic cell cycle"/>
    <property type="evidence" value="ECO:0000318"/>
    <property type="project" value="GO_Central"/>
</dbReference>
<comment type="similarity">
    <text evidence="3">Belongs to the SKA2 family.</text>
</comment>
<reference evidence="17" key="1">
    <citation type="submission" date="2015-02" db="EMBL/GenBank/DDBJ databases">
        <title>Genome sequencing for Strongylocentrotus purpuratus.</title>
        <authorList>
            <person name="Murali S."/>
            <person name="Liu Y."/>
            <person name="Vee V."/>
            <person name="English A."/>
            <person name="Wang M."/>
            <person name="Skinner E."/>
            <person name="Han Y."/>
            <person name="Muzny D.M."/>
            <person name="Worley K.C."/>
            <person name="Gibbs R.A."/>
        </authorList>
    </citation>
    <scope>NUCLEOTIDE SEQUENCE</scope>
</reference>
<evidence type="ECO:0000256" key="7">
    <source>
        <dbReference type="ARBA" id="ARBA00022701"/>
    </source>
</evidence>
<evidence type="ECO:0000313" key="17">
    <source>
        <dbReference type="Proteomes" id="UP000007110"/>
    </source>
</evidence>
<dbReference type="FunCoup" id="A0A7M7GPK7">
    <property type="interactions" value="122"/>
</dbReference>
<proteinExistence type="inferred from homology"/>
<feature type="compositionally biased region" description="Basic and acidic residues" evidence="14">
    <location>
        <begin position="34"/>
        <end position="50"/>
    </location>
</feature>
<keyword evidence="4" id="KW-0158">Chromosome</keyword>
<dbReference type="PANTHER" id="PTHR32017:SF3">
    <property type="entry name" value="SPINDLE AND KINETOCHORE-ASSOCIATED PROTEIN 2"/>
    <property type="match status" value="1"/>
</dbReference>
<keyword evidence="9" id="KW-0995">Kinetochore</keyword>
<dbReference type="Proteomes" id="UP000007110">
    <property type="component" value="Unassembled WGS sequence"/>
</dbReference>
<evidence type="ECO:0000256" key="10">
    <source>
        <dbReference type="ARBA" id="ARBA00023212"/>
    </source>
</evidence>
<dbReference type="Gene3D" id="6.10.250.1380">
    <property type="match status" value="1"/>
</dbReference>
<feature type="domain" description="Ska2 N-terminal" evidence="15">
    <location>
        <begin position="14"/>
        <end position="118"/>
    </location>
</feature>
<evidence type="ECO:0000256" key="9">
    <source>
        <dbReference type="ARBA" id="ARBA00022838"/>
    </source>
</evidence>
<comment type="subcellular location">
    <subcellularLocation>
        <location evidence="2">Chromosome</location>
        <location evidence="2">Centromere</location>
        <location evidence="2">Kinetochore</location>
    </subcellularLocation>
    <subcellularLocation>
        <location evidence="1">Cytoplasm</location>
        <location evidence="1">Cytoskeleton</location>
        <location evidence="1">Spindle</location>
    </subcellularLocation>
</comment>
<protein>
    <recommendedName>
        <fullName evidence="13">Protein FAM33A</fullName>
    </recommendedName>
</protein>
<evidence type="ECO:0000256" key="14">
    <source>
        <dbReference type="SAM" id="MobiDB-lite"/>
    </source>
</evidence>
<evidence type="ECO:0000256" key="3">
    <source>
        <dbReference type="ARBA" id="ARBA00010684"/>
    </source>
</evidence>
<feature type="region of interest" description="Disordered" evidence="14">
    <location>
        <begin position="131"/>
        <end position="151"/>
    </location>
</feature>
<dbReference type="KEGG" id="spu:100894033"/>
<dbReference type="GO" id="GO:0008017">
    <property type="term" value="F:microtubule binding"/>
    <property type="evidence" value="ECO:0000318"/>
    <property type="project" value="GO_Central"/>
</dbReference>
<keyword evidence="5" id="KW-0963">Cytoplasm</keyword>
<dbReference type="GO" id="GO:0051301">
    <property type="term" value="P:cell division"/>
    <property type="evidence" value="ECO:0007669"/>
    <property type="project" value="UniProtKB-KW"/>
</dbReference>
<organism evidence="16 17">
    <name type="scientific">Strongylocentrotus purpuratus</name>
    <name type="common">Purple sea urchin</name>
    <dbReference type="NCBI Taxonomy" id="7668"/>
    <lineage>
        <taxon>Eukaryota</taxon>
        <taxon>Metazoa</taxon>
        <taxon>Echinodermata</taxon>
        <taxon>Eleutherozoa</taxon>
        <taxon>Echinozoa</taxon>
        <taxon>Echinoidea</taxon>
        <taxon>Euechinoidea</taxon>
        <taxon>Echinacea</taxon>
        <taxon>Camarodonta</taxon>
        <taxon>Echinidea</taxon>
        <taxon>Strongylocentrotidae</taxon>
        <taxon>Strongylocentrotus</taxon>
    </lineage>
</organism>
<dbReference type="GeneID" id="100894033"/>
<keyword evidence="12" id="KW-0137">Centromere</keyword>
<sequence>MANMSGDQAQEMERMVDKLEAMFQKAESDVEYMSRKVESEFQEGAQEKDQTSPLELSQRLQQVKHDYKSIMEEAQGIKKAQEEMVSGIKQQLMSASHALQRLHQTSGTELPDISEQEALVQSILGIPVSSSAPAPVAHCSTSSQPGSEQTRVPPLQLDEELHTAEGEENLSPIDTTFDIGHSPAELRAQSSDMVPITEEEFTSVSDLVRARAKLEDVNRVYSRLHDHFKTEGNTAALSVPDMSKMGMKITGATGEAKLKTLRSLKIINITRTGAVKLL</sequence>
<keyword evidence="6" id="KW-0132">Cell division</keyword>
<evidence type="ECO:0000256" key="13">
    <source>
        <dbReference type="ARBA" id="ARBA00029651"/>
    </source>
</evidence>
<evidence type="ECO:0000256" key="1">
    <source>
        <dbReference type="ARBA" id="ARBA00004186"/>
    </source>
</evidence>
<evidence type="ECO:0000256" key="6">
    <source>
        <dbReference type="ARBA" id="ARBA00022618"/>
    </source>
</evidence>
<dbReference type="CDD" id="cd12955">
    <property type="entry name" value="SKA2"/>
    <property type="match status" value="1"/>
</dbReference>
<keyword evidence="11" id="KW-0131">Cell cycle</keyword>
<name>A0A7M7GPK7_STRPU</name>
<reference evidence="16" key="2">
    <citation type="submission" date="2021-01" db="UniProtKB">
        <authorList>
            <consortium name="EnsemblMetazoa"/>
        </authorList>
    </citation>
    <scope>IDENTIFICATION</scope>
</reference>
<dbReference type="RefSeq" id="XP_003725973.2">
    <property type="nucleotide sequence ID" value="XM_003725925.3"/>
</dbReference>
<dbReference type="Pfam" id="PF16740">
    <property type="entry name" value="SKA2"/>
    <property type="match status" value="1"/>
</dbReference>
<feature type="compositionally biased region" description="Polar residues" evidence="14">
    <location>
        <begin position="139"/>
        <end position="150"/>
    </location>
</feature>
<keyword evidence="17" id="KW-1185">Reference proteome</keyword>
<evidence type="ECO:0000256" key="4">
    <source>
        <dbReference type="ARBA" id="ARBA00022454"/>
    </source>
</evidence>
<dbReference type="InParanoid" id="A0A7M7GPK7"/>
<dbReference type="AlphaFoldDB" id="A0A7M7GPK7"/>
<evidence type="ECO:0000256" key="8">
    <source>
        <dbReference type="ARBA" id="ARBA00022776"/>
    </source>
</evidence>
<dbReference type="InterPro" id="IPR026762">
    <property type="entry name" value="Ska2"/>
</dbReference>
<dbReference type="EnsemblMetazoa" id="XM_003725925">
    <property type="protein sequence ID" value="XP_003725973"/>
    <property type="gene ID" value="LOC100894033"/>
</dbReference>
<dbReference type="GO" id="GO:0007059">
    <property type="term" value="P:chromosome segregation"/>
    <property type="evidence" value="ECO:0000318"/>
    <property type="project" value="GO_Central"/>
</dbReference>
<dbReference type="InterPro" id="IPR042091">
    <property type="entry name" value="Ska2_N"/>
</dbReference>
<feature type="region of interest" description="Disordered" evidence="14">
    <location>
        <begin position="34"/>
        <end position="55"/>
    </location>
</feature>
<keyword evidence="10" id="KW-0206">Cytoskeleton</keyword>
<dbReference type="GO" id="GO:0005876">
    <property type="term" value="C:spindle microtubule"/>
    <property type="evidence" value="ECO:0000318"/>
    <property type="project" value="GO_Central"/>
</dbReference>
<dbReference type="Pfam" id="PF11362">
    <property type="entry name" value="DUF3161"/>
    <property type="match status" value="1"/>
</dbReference>
<evidence type="ECO:0000256" key="12">
    <source>
        <dbReference type="ARBA" id="ARBA00023328"/>
    </source>
</evidence>
<dbReference type="PANTHER" id="PTHR32017">
    <property type="entry name" value="SPINDLE AND KINETOCHORE-ASSOCIATED PROTEIN 2"/>
    <property type="match status" value="1"/>
</dbReference>